<dbReference type="InterPro" id="IPR017853">
    <property type="entry name" value="GH"/>
</dbReference>
<dbReference type="PANTHER" id="PTHR42767">
    <property type="entry name" value="ENDO-BETA-1,6-GALACTANASE"/>
    <property type="match status" value="1"/>
</dbReference>
<proteinExistence type="predicted"/>
<dbReference type="InterPro" id="IPR019931">
    <property type="entry name" value="LPXTG_anchor"/>
</dbReference>
<dbReference type="Gene3D" id="2.60.120.260">
    <property type="entry name" value="Galactose-binding domain-like"/>
    <property type="match status" value="1"/>
</dbReference>
<dbReference type="Pfam" id="PF14200">
    <property type="entry name" value="RicinB_lectin_2"/>
    <property type="match status" value="1"/>
</dbReference>
<evidence type="ECO:0000256" key="6">
    <source>
        <dbReference type="SAM" id="SignalP"/>
    </source>
</evidence>
<feature type="chain" id="PRO_5038744133" evidence="6">
    <location>
        <begin position="21"/>
        <end position="1356"/>
    </location>
</feature>
<evidence type="ECO:0000256" key="3">
    <source>
        <dbReference type="ARBA" id="ARBA00022729"/>
    </source>
</evidence>
<dbReference type="InterPro" id="IPR006311">
    <property type="entry name" value="TAT_signal"/>
</dbReference>
<feature type="domain" description="F5/8 type C" evidence="7">
    <location>
        <begin position="879"/>
        <end position="1028"/>
    </location>
</feature>
<dbReference type="Pfam" id="PF00754">
    <property type="entry name" value="F5_F8_type_C"/>
    <property type="match status" value="1"/>
</dbReference>
<dbReference type="InterPro" id="IPR008979">
    <property type="entry name" value="Galactose-bd-like_sf"/>
</dbReference>
<feature type="transmembrane region" description="Helical" evidence="5">
    <location>
        <begin position="1329"/>
        <end position="1348"/>
    </location>
</feature>
<reference evidence="9 10" key="1">
    <citation type="submission" date="2020-08" db="EMBL/GenBank/DDBJ databases">
        <title>Sequencing the genomes of 1000 actinobacteria strains.</title>
        <authorList>
            <person name="Klenk H.-P."/>
        </authorList>
    </citation>
    <scope>NUCLEOTIDE SEQUENCE [LARGE SCALE GENOMIC DNA]</scope>
    <source>
        <strain evidence="9 10">DSM 20146</strain>
    </source>
</reference>
<dbReference type="CDD" id="cd00161">
    <property type="entry name" value="beta-trefoil_Ricin-like"/>
    <property type="match status" value="1"/>
</dbReference>
<keyword evidence="4" id="KW-0572">Peptidoglycan-anchor</keyword>
<evidence type="ECO:0000256" key="5">
    <source>
        <dbReference type="SAM" id="Phobius"/>
    </source>
</evidence>
<gene>
    <name evidence="9" type="ORF">FHX33_004229</name>
</gene>
<protein>
    <submittedName>
        <fullName evidence="9">Uncharacterized protein</fullName>
    </submittedName>
</protein>
<sequence>MSSRLRRLLLASFAVGSLAAAGSVVSIPAPPNPAAAATATAVTITPNPAYQNAAFEGWGTSLVWFANATGGYPEAVRQDLFDKVFGSDGLNLNIARYNIGGGNATDVPSYLRAGGAVDGWWNPDVTATDAQGAITSTYADRDRLAAAWDADDPASYDFTADATQRWWIDALKDKITKWEAFSNSPPYFMTNSGYVSGNFNASSDQLKTSSVSDYVTYLKTVVQHIEQTSGISFDTIDPFNEPNTNYWGTNIDSATGWPKKGGQEGAHIGPALQDTVIKALQAELAKSGTTTDASISAMDETNPSTFITDWNGWSQQSKAAVDQLNVHTYGTSGRTQVRDVAKANGKDLWMSEVEGDWDGTGVNNQTNINNGIGMATHITDDLRELEPSAWVFWQPVEDYYNMQKVEKLNWGSIDIDFDCNADGNSVRRLADGDADPSCKVVTNAKYNTVRNFTHYIRPGDHIIPSTNTATTTALGADGTTVTLVHTNAGTTPEDLTLDLTKFGAVDAGATVTPIVTTESPASDPTANALVEKAAIPVDAGAKSARVTVPAKSVTTLVVRGVHGVAETAVPLQDGHSYQLRGVQSGKNLTGSATGTATITSSATTASAASTQAWTVRKLTSGAANTERYTLQDGSGRYLTATSAGTAVKALADGAAATDASAQWMLSTVDGARYSLLSVAAGSVLDVGGQSTAENAPVGVYGSNTGANQLWTLQGTALVSVQPVAVATLAGTAPALPSTVVPVYRGGAGSPVAVTWDTAGIDWSTPGTITVHGSGTDLYGHAFDSAIATVDVGGYSRTDPVSLTTFAGASAATVRGVAPATVPAHVGASGATHDAAVTWDWSGVTDATLANPGVVTVPGTAASNDPAAPALPATLSLIVTTPSERNVAVDTTTKATATSTESGYSADNTRNGNLADKGWSNWVSTNKPTSSTLTYDLGGTQTVNHVTLYAYKDGSTTSWPSQITVQYADASGNWLDAPGSPTAVPIPADGTAPVVDVALGGVNTSKVRIVMTAYANTHMTIAEVQIYARTAGAGTVAGLAALSVGGDPVAGFATGTTGYTVATRGAAVPEVAAVPVDAKATAVVTQPSAANGYVGSVVVTSEDGSATSTYSVTLAREIVLAVPDLAGARVAEPVTATPSTDPAGATLRYTWLVDGVAVVTDAAAASYTPQPADEGLPLGVSVTATADGFAPATIASNTVVVGAKAPDPVATVSGATDAAGHALTDGATLKPGDAVTVTVDPTVVGTEYALEFHSTPVTIASAVGDGRAVTLLGTIPVDATAGSHRLVVRTAAGELWSIGVVIAAIGTTGATGGGAAAAGGLADTGSTLPVAAAALALLLIGGGATALLIRGRRRRAA</sequence>
<dbReference type="Gene3D" id="2.80.10.50">
    <property type="match status" value="1"/>
</dbReference>
<comment type="caution">
    <text evidence="9">The sequence shown here is derived from an EMBL/GenBank/DDBJ whole genome shotgun (WGS) entry which is preliminary data.</text>
</comment>
<evidence type="ECO:0000256" key="2">
    <source>
        <dbReference type="ARBA" id="ARBA00022525"/>
    </source>
</evidence>
<dbReference type="PROSITE" id="PS50022">
    <property type="entry name" value="FA58C_3"/>
    <property type="match status" value="1"/>
</dbReference>
<dbReference type="InterPro" id="IPR039514">
    <property type="entry name" value="6GAL-like"/>
</dbReference>
<dbReference type="InterPro" id="IPR011081">
    <property type="entry name" value="Big_4"/>
</dbReference>
<accession>A0A7W4V057</accession>
<dbReference type="InterPro" id="IPR000421">
    <property type="entry name" value="FA58C"/>
</dbReference>
<evidence type="ECO:0000313" key="10">
    <source>
        <dbReference type="Proteomes" id="UP000538196"/>
    </source>
</evidence>
<dbReference type="EMBL" id="JACHVP010000007">
    <property type="protein sequence ID" value="MBB2969445.1"/>
    <property type="molecule type" value="Genomic_DNA"/>
</dbReference>
<keyword evidence="1" id="KW-0134">Cell wall</keyword>
<keyword evidence="5" id="KW-0812">Transmembrane</keyword>
<dbReference type="InterPro" id="IPR035992">
    <property type="entry name" value="Ricin_B-like_lectins"/>
</dbReference>
<keyword evidence="10" id="KW-1185">Reference proteome</keyword>
<keyword evidence="5" id="KW-0472">Membrane</keyword>
<dbReference type="PROSITE" id="PS50231">
    <property type="entry name" value="RICIN_B_LECTIN"/>
    <property type="match status" value="1"/>
</dbReference>
<evidence type="ECO:0000256" key="1">
    <source>
        <dbReference type="ARBA" id="ARBA00022512"/>
    </source>
</evidence>
<organism evidence="9 10">
    <name type="scientific">Leifsonia aquatica</name>
    <name type="common">Corynebacterium aquaticum</name>
    <dbReference type="NCBI Taxonomy" id="144185"/>
    <lineage>
        <taxon>Bacteria</taxon>
        <taxon>Bacillati</taxon>
        <taxon>Actinomycetota</taxon>
        <taxon>Actinomycetes</taxon>
        <taxon>Micrococcales</taxon>
        <taxon>Microbacteriaceae</taxon>
        <taxon>Leifsonia</taxon>
    </lineage>
</organism>
<dbReference type="InterPro" id="IPR000772">
    <property type="entry name" value="Ricin_B_lectin"/>
</dbReference>
<dbReference type="Gene3D" id="2.60.40.2700">
    <property type="match status" value="1"/>
</dbReference>
<dbReference type="PROSITE" id="PS51318">
    <property type="entry name" value="TAT"/>
    <property type="match status" value="1"/>
</dbReference>
<dbReference type="Proteomes" id="UP000538196">
    <property type="component" value="Unassembled WGS sequence"/>
</dbReference>
<dbReference type="RefSeq" id="WP_183428942.1">
    <property type="nucleotide sequence ID" value="NZ_JACHVP010000007.1"/>
</dbReference>
<evidence type="ECO:0000256" key="4">
    <source>
        <dbReference type="ARBA" id="ARBA00023088"/>
    </source>
</evidence>
<evidence type="ECO:0000259" key="8">
    <source>
        <dbReference type="PROSITE" id="PS50847"/>
    </source>
</evidence>
<dbReference type="SUPFAM" id="SSF49785">
    <property type="entry name" value="Galactose-binding domain-like"/>
    <property type="match status" value="1"/>
</dbReference>
<name>A0A7W4V057_LEIAQ</name>
<dbReference type="SUPFAM" id="SSF50370">
    <property type="entry name" value="Ricin B-like lectins"/>
    <property type="match status" value="1"/>
</dbReference>
<dbReference type="Gene3D" id="3.20.20.80">
    <property type="entry name" value="Glycosidases"/>
    <property type="match status" value="1"/>
</dbReference>
<feature type="signal peptide" evidence="6">
    <location>
        <begin position="1"/>
        <end position="20"/>
    </location>
</feature>
<feature type="domain" description="Gram-positive cocci surface proteins LPxTG" evidence="8">
    <location>
        <begin position="1320"/>
        <end position="1356"/>
    </location>
</feature>
<evidence type="ECO:0000259" key="7">
    <source>
        <dbReference type="PROSITE" id="PS50022"/>
    </source>
</evidence>
<dbReference type="PROSITE" id="PS50847">
    <property type="entry name" value="GRAM_POS_ANCHORING"/>
    <property type="match status" value="1"/>
</dbReference>
<evidence type="ECO:0000313" key="9">
    <source>
        <dbReference type="EMBL" id="MBB2969445.1"/>
    </source>
</evidence>
<dbReference type="GO" id="GO:0004553">
    <property type="term" value="F:hydrolase activity, hydrolyzing O-glycosyl compounds"/>
    <property type="evidence" value="ECO:0007669"/>
    <property type="project" value="InterPro"/>
</dbReference>
<dbReference type="Pfam" id="PF07532">
    <property type="entry name" value="Big_4"/>
    <property type="match status" value="2"/>
</dbReference>
<dbReference type="PANTHER" id="PTHR42767:SF1">
    <property type="entry name" value="ENDO-BETA-1,6-GALACTANASE-LIKE DOMAIN-CONTAINING PROTEIN"/>
    <property type="match status" value="1"/>
</dbReference>
<dbReference type="Pfam" id="PF14587">
    <property type="entry name" value="Glyco_hydr_30_2"/>
    <property type="match status" value="1"/>
</dbReference>
<keyword evidence="2" id="KW-0964">Secreted</keyword>
<dbReference type="InterPro" id="IPR039743">
    <property type="entry name" value="6GAL/EXGAL"/>
</dbReference>
<dbReference type="SUPFAM" id="SSF51445">
    <property type="entry name" value="(Trans)glycosidases"/>
    <property type="match status" value="1"/>
</dbReference>
<keyword evidence="3 6" id="KW-0732">Signal</keyword>
<keyword evidence="5" id="KW-1133">Transmembrane helix</keyword>